<evidence type="ECO:0000256" key="4">
    <source>
        <dbReference type="ARBA" id="ARBA00022692"/>
    </source>
</evidence>
<keyword evidence="3 13" id="KW-0138">CF(0)</keyword>
<evidence type="ECO:0000256" key="8">
    <source>
        <dbReference type="ARBA" id="ARBA00023136"/>
    </source>
</evidence>
<keyword evidence="13" id="KW-1003">Cell membrane</keyword>
<dbReference type="HAMAP" id="MF_01398">
    <property type="entry name" value="ATP_synth_b_bprime"/>
    <property type="match status" value="1"/>
</dbReference>
<dbReference type="PANTHER" id="PTHR33445:SF1">
    <property type="entry name" value="ATP SYNTHASE SUBUNIT B"/>
    <property type="match status" value="1"/>
</dbReference>
<evidence type="ECO:0000313" key="16">
    <source>
        <dbReference type="EMBL" id="GMG85468.1"/>
    </source>
</evidence>
<comment type="caution">
    <text evidence="16">The sequence shown here is derived from an EMBL/GenBank/DDBJ whole genome shotgun (WGS) entry which is preliminary data.</text>
</comment>
<keyword evidence="17" id="KW-1185">Reference proteome</keyword>
<evidence type="ECO:0000256" key="2">
    <source>
        <dbReference type="ARBA" id="ARBA00022448"/>
    </source>
</evidence>
<dbReference type="InterPro" id="IPR050059">
    <property type="entry name" value="ATP_synthase_B_chain"/>
</dbReference>
<evidence type="ECO:0000256" key="13">
    <source>
        <dbReference type="HAMAP-Rule" id="MF_01398"/>
    </source>
</evidence>
<evidence type="ECO:0000256" key="7">
    <source>
        <dbReference type="ARBA" id="ARBA00023065"/>
    </source>
</evidence>
<feature type="transmembrane region" description="Helical" evidence="13">
    <location>
        <begin position="12"/>
        <end position="32"/>
    </location>
</feature>
<dbReference type="Proteomes" id="UP001239909">
    <property type="component" value="Unassembled WGS sequence"/>
</dbReference>
<keyword evidence="7 13" id="KW-0406">Ion transport</keyword>
<gene>
    <name evidence="13" type="primary">atpF</name>
    <name evidence="16" type="ORF">LNKW23_46890</name>
</gene>
<evidence type="ECO:0000256" key="12">
    <source>
        <dbReference type="ARBA" id="ARBA00037847"/>
    </source>
</evidence>
<proteinExistence type="inferred from homology"/>
<dbReference type="Pfam" id="PF00430">
    <property type="entry name" value="ATP-synt_B"/>
    <property type="match status" value="1"/>
</dbReference>
<evidence type="ECO:0000256" key="10">
    <source>
        <dbReference type="ARBA" id="ARBA00025198"/>
    </source>
</evidence>
<organism evidence="16 17">
    <name type="scientific">Paralimibaculum aggregatum</name>
    <dbReference type="NCBI Taxonomy" id="3036245"/>
    <lineage>
        <taxon>Bacteria</taxon>
        <taxon>Pseudomonadati</taxon>
        <taxon>Pseudomonadota</taxon>
        <taxon>Alphaproteobacteria</taxon>
        <taxon>Rhodobacterales</taxon>
        <taxon>Paracoccaceae</taxon>
        <taxon>Paralimibaculum</taxon>
    </lineage>
</organism>
<protein>
    <recommendedName>
        <fullName evidence="13">ATP synthase subunit b</fullName>
    </recommendedName>
    <alternativeName>
        <fullName evidence="13">ATP synthase F(0) sector subunit b</fullName>
    </alternativeName>
    <alternativeName>
        <fullName evidence="13">ATPase subunit I</fullName>
    </alternativeName>
    <alternativeName>
        <fullName evidence="13">F-type ATPase subunit b</fullName>
        <shortName evidence="13">F-ATPase subunit b</shortName>
    </alternativeName>
</protein>
<dbReference type="PANTHER" id="PTHR33445">
    <property type="entry name" value="ATP SYNTHASE SUBUNIT B', CHLOROPLASTIC"/>
    <property type="match status" value="1"/>
</dbReference>
<feature type="coiled-coil region" evidence="15">
    <location>
        <begin position="32"/>
        <end position="124"/>
    </location>
</feature>
<name>A0ABQ6LTS4_9RHOB</name>
<sequence>MEFLYDSNVVVTISFTVFVGILAYVGVHKLLLKALDDRADRIRRELDEARRLREEAQATFAEFERKQREVSAQAEDIVSHAREEAEAAAVRAKEDVKASIARRLKAADEQIAQAEQSAVREVRDRAVEVAVAAARRVITERLGDDKASQLIDDSIESVGQRLH</sequence>
<evidence type="ECO:0000256" key="14">
    <source>
        <dbReference type="RuleBase" id="RU003848"/>
    </source>
</evidence>
<evidence type="ECO:0000256" key="11">
    <source>
        <dbReference type="ARBA" id="ARBA00025614"/>
    </source>
</evidence>
<keyword evidence="4 13" id="KW-0812">Transmembrane</keyword>
<evidence type="ECO:0000256" key="9">
    <source>
        <dbReference type="ARBA" id="ARBA00023310"/>
    </source>
</evidence>
<evidence type="ECO:0000256" key="3">
    <source>
        <dbReference type="ARBA" id="ARBA00022547"/>
    </source>
</evidence>
<evidence type="ECO:0000256" key="15">
    <source>
        <dbReference type="SAM" id="Coils"/>
    </source>
</evidence>
<comment type="similarity">
    <text evidence="1 13 14">Belongs to the ATPase B chain family.</text>
</comment>
<keyword evidence="8 13" id="KW-0472">Membrane</keyword>
<accession>A0ABQ6LTS4</accession>
<keyword evidence="6 13" id="KW-1133">Transmembrane helix</keyword>
<comment type="subcellular location">
    <subcellularLocation>
        <location evidence="13">Cell membrane</location>
        <topology evidence="13">Single-pass membrane protein</topology>
    </subcellularLocation>
    <subcellularLocation>
        <location evidence="12">Endomembrane system</location>
        <topology evidence="12">Single-pass membrane protein</topology>
    </subcellularLocation>
</comment>
<keyword evidence="5 13" id="KW-0375">Hydrogen ion transport</keyword>
<comment type="function">
    <text evidence="10 13">F(1)F(0) ATP synthase produces ATP from ADP in the presence of a proton or sodium gradient. F-type ATPases consist of two structural domains, F(1) containing the extramembraneous catalytic core and F(0) containing the membrane proton channel, linked together by a central stalk and a peripheral stalk. During catalysis, ATP synthesis in the catalytic domain of F(1) is coupled via a rotary mechanism of the central stalk subunits to proton translocation.</text>
</comment>
<reference evidence="16 17" key="1">
    <citation type="submission" date="2023-04" db="EMBL/GenBank/DDBJ databases">
        <title>Marinoamorphus aggregata gen. nov., sp. Nov., isolate from tissue of brittle star Ophioplocus japonicus.</title>
        <authorList>
            <person name="Kawano K."/>
            <person name="Sawayama S."/>
            <person name="Nakagawa S."/>
        </authorList>
    </citation>
    <scope>NUCLEOTIDE SEQUENCE [LARGE SCALE GENOMIC DNA]</scope>
    <source>
        <strain evidence="16 17">NKW23</strain>
    </source>
</reference>
<keyword evidence="9 13" id="KW-0066">ATP synthesis</keyword>
<evidence type="ECO:0000313" key="17">
    <source>
        <dbReference type="Proteomes" id="UP001239909"/>
    </source>
</evidence>
<dbReference type="InterPro" id="IPR002146">
    <property type="entry name" value="ATP_synth_b/b'su_bac/chlpt"/>
</dbReference>
<dbReference type="RefSeq" id="WP_285674837.1">
    <property type="nucleotide sequence ID" value="NZ_BSYI01000068.1"/>
</dbReference>
<evidence type="ECO:0000256" key="6">
    <source>
        <dbReference type="ARBA" id="ARBA00022989"/>
    </source>
</evidence>
<dbReference type="EMBL" id="BSYI01000068">
    <property type="protein sequence ID" value="GMG85468.1"/>
    <property type="molecule type" value="Genomic_DNA"/>
</dbReference>
<keyword evidence="2 13" id="KW-0813">Transport</keyword>
<evidence type="ECO:0000256" key="1">
    <source>
        <dbReference type="ARBA" id="ARBA00005513"/>
    </source>
</evidence>
<dbReference type="CDD" id="cd06503">
    <property type="entry name" value="ATP-synt_Fo_b"/>
    <property type="match status" value="1"/>
</dbReference>
<comment type="subunit">
    <text evidence="13">F-type ATPases have 2 components, F(1) - the catalytic core - and F(0) - the membrane proton channel. F(1) has five subunits: alpha(3), beta(3), gamma(1), delta(1), epsilon(1). F(0) has three main subunits: a(1), b(2) and c(10-14). The alpha and beta chains form an alternating ring which encloses part of the gamma chain. F(1) is attached to F(0) by a central stalk formed by the gamma and epsilon chains, while a peripheral stalk is formed by the delta and b chains.</text>
</comment>
<comment type="function">
    <text evidence="11">Component of the F(0) channel, it forms part of the peripheral stalk, linking F(1) to F(0). The b'-subunit is a diverged and duplicated form of b found in plants and photosynthetic bacteria.</text>
</comment>
<keyword evidence="15" id="KW-0175">Coiled coil</keyword>
<evidence type="ECO:0000256" key="5">
    <source>
        <dbReference type="ARBA" id="ARBA00022781"/>
    </source>
</evidence>